<dbReference type="Gene3D" id="1.20.120.450">
    <property type="entry name" value="dinb family like domain"/>
    <property type="match status" value="1"/>
</dbReference>
<sequence length="176" mass="19301">MDATPPPPAEHDTTDWAFVVDDGCAECGYTTHDPVLTSERLQATVPRWASVLERPGATQRPAPAVWSPLEYASHSRDLVRVLGERVTMMLAQEGAPFADYDGEAEAVRQEFWAGDPQTVAGEIAAETQRTVDVLGGVRGEAWERTGLRGDGQPFTVAQLSRYLLHDIEHHLHDVDG</sequence>
<dbReference type="Pfam" id="PF12867">
    <property type="entry name" value="DinB_2"/>
    <property type="match status" value="1"/>
</dbReference>
<protein>
    <submittedName>
        <fullName evidence="2">DinB family protein</fullName>
    </submittedName>
</protein>
<dbReference type="RefSeq" id="WP_130630061.1">
    <property type="nucleotide sequence ID" value="NZ_CP036164.1"/>
</dbReference>
<dbReference type="EMBL" id="CP036164">
    <property type="protein sequence ID" value="QBF46845.1"/>
    <property type="molecule type" value="Genomic_DNA"/>
</dbReference>
<proteinExistence type="predicted"/>
<dbReference type="OrthoDB" id="3376896at2"/>
<organism evidence="2 3">
    <name type="scientific">Janibacter limosus</name>
    <dbReference type="NCBI Taxonomy" id="53458"/>
    <lineage>
        <taxon>Bacteria</taxon>
        <taxon>Bacillati</taxon>
        <taxon>Actinomycetota</taxon>
        <taxon>Actinomycetes</taxon>
        <taxon>Micrococcales</taxon>
        <taxon>Intrasporangiaceae</taxon>
        <taxon>Janibacter</taxon>
    </lineage>
</organism>
<dbReference type="STRING" id="1216970.GCA_001570985_01366"/>
<evidence type="ECO:0000313" key="3">
    <source>
        <dbReference type="Proteomes" id="UP000290408"/>
    </source>
</evidence>
<dbReference type="AlphaFoldDB" id="A0A4P6MY02"/>
<dbReference type="SUPFAM" id="SSF109854">
    <property type="entry name" value="DinB/YfiT-like putative metalloenzymes"/>
    <property type="match status" value="1"/>
</dbReference>
<keyword evidence="3" id="KW-1185">Reference proteome</keyword>
<dbReference type="KEGG" id="jli:EXU32_11645"/>
<evidence type="ECO:0000259" key="1">
    <source>
        <dbReference type="Pfam" id="PF12867"/>
    </source>
</evidence>
<dbReference type="InterPro" id="IPR024775">
    <property type="entry name" value="DinB-like"/>
</dbReference>
<dbReference type="Proteomes" id="UP000290408">
    <property type="component" value="Chromosome"/>
</dbReference>
<name>A0A4P6MY02_9MICO</name>
<feature type="domain" description="DinB-like" evidence="1">
    <location>
        <begin position="55"/>
        <end position="172"/>
    </location>
</feature>
<dbReference type="InterPro" id="IPR034660">
    <property type="entry name" value="DinB/YfiT-like"/>
</dbReference>
<accession>A0A4P6MY02</accession>
<gene>
    <name evidence="2" type="ORF">EXU32_11645</name>
</gene>
<evidence type="ECO:0000313" key="2">
    <source>
        <dbReference type="EMBL" id="QBF46845.1"/>
    </source>
</evidence>
<reference evidence="2 3" key="1">
    <citation type="submission" date="2019-02" db="EMBL/GenBank/DDBJ databases">
        <title>Genomic data mining of an Antarctic deep-sea actinobacterium, Janibacterlimosus P3-3-X1.</title>
        <authorList>
            <person name="Liao L."/>
            <person name="Chen B."/>
        </authorList>
    </citation>
    <scope>NUCLEOTIDE SEQUENCE [LARGE SCALE GENOMIC DNA]</scope>
    <source>
        <strain evidence="2 3">P3-3-X1</strain>
    </source>
</reference>